<evidence type="ECO:0000313" key="2">
    <source>
        <dbReference type="Proteomes" id="UP000651728"/>
    </source>
</evidence>
<accession>A0ABQ4F9T3</accession>
<comment type="caution">
    <text evidence="1">The sequence shown here is derived from an EMBL/GenBank/DDBJ whole genome shotgun (WGS) entry which is preliminary data.</text>
</comment>
<evidence type="ECO:0000313" key="1">
    <source>
        <dbReference type="EMBL" id="GIH31524.1"/>
    </source>
</evidence>
<keyword evidence="2" id="KW-1185">Reference proteome</keyword>
<proteinExistence type="predicted"/>
<dbReference type="Proteomes" id="UP000651728">
    <property type="component" value="Unassembled WGS sequence"/>
</dbReference>
<sequence>MIRTYWRSSQAKSQQGLNLRPSAQGGSHAVPVAFEEAARGVVTALGEVGAEHASAIVNVVGPLGVGKSRLLATLSSGFVDLSRTPDEVHLSGGAPLAVDGVDTDRRADAVSRFLDRAGHGRFLIASRLPLAARPRWAHRPIVTVELRPWSPAGIRGLARALGVPDPAHGDLVVRLSGGIPLIADSLCRAILRGGEPGPEGALADAAATEVLRRLSAESRGIPPGALPIVAAVDGADEDLLTALVRLPSRAFSRLRRLSVIRPDRHGLTVAEPYRTLFDLAYRWRHPVLRDEMAARAAEHRHRQLAHAADPPLRARIADQVLYLSGRRRARRDLYADERGEFSVRRAADGDDEAIGRLLRLWGEAEGLAERQVDRMRDLWLSGADHGFHLAVDSDDHAVGMTNLTPLDPDAAPALEPLLQQYADTVLNLGRCGSVVGMLAVEPRFARAQPALVRHILTTGMAGGGLVVSTPWIPYQEMAARFGLRRIGDTRHDVYRCGRPSALYARTFTEQNMSAWLRRMRDPRSEGPGQTAELVRTALRGIRTQARTSAAGPRPEPALADLMRQAVEALASSASAVDAEAGEILRLYYLTRAGGHDLLAHRLHLSRATYFRRLEYGIGKVAEAVSRALTAPEPLPEHR</sequence>
<evidence type="ECO:0008006" key="3">
    <source>
        <dbReference type="Google" id="ProtNLM"/>
    </source>
</evidence>
<organism evidence="1 2">
    <name type="scientific">Microbispora amethystogenes</name>
    <dbReference type="NCBI Taxonomy" id="1427754"/>
    <lineage>
        <taxon>Bacteria</taxon>
        <taxon>Bacillati</taxon>
        <taxon>Actinomycetota</taxon>
        <taxon>Actinomycetes</taxon>
        <taxon>Streptosporangiales</taxon>
        <taxon>Streptosporangiaceae</taxon>
        <taxon>Microbispora</taxon>
    </lineage>
</organism>
<reference evidence="1 2" key="1">
    <citation type="submission" date="2021-01" db="EMBL/GenBank/DDBJ databases">
        <title>Whole genome shotgun sequence of Microbispora amethystogenes NBRC 101907.</title>
        <authorList>
            <person name="Komaki H."/>
            <person name="Tamura T."/>
        </authorList>
    </citation>
    <scope>NUCLEOTIDE SEQUENCE [LARGE SCALE GENOMIC DNA]</scope>
    <source>
        <strain evidence="1 2">NBRC 101907</strain>
    </source>
</reference>
<name>A0ABQ4F9T3_9ACTN</name>
<protein>
    <recommendedName>
        <fullName evidence="3">PucR C-terminal helix-turn-helix domain-containing protein</fullName>
    </recommendedName>
</protein>
<gene>
    <name evidence="1" type="ORF">Mam01_16880</name>
</gene>
<dbReference type="RefSeq" id="WP_204284830.1">
    <property type="nucleotide sequence ID" value="NZ_BAABEJ010000006.1"/>
</dbReference>
<dbReference type="EMBL" id="BOOB01000012">
    <property type="protein sequence ID" value="GIH31524.1"/>
    <property type="molecule type" value="Genomic_DNA"/>
</dbReference>